<proteinExistence type="predicted"/>
<dbReference type="STRING" id="1802538.A2382_03180"/>
<evidence type="ECO:0008006" key="4">
    <source>
        <dbReference type="Google" id="ProtNLM"/>
    </source>
</evidence>
<comment type="caution">
    <text evidence="2">The sequence shown here is derived from an EMBL/GenBank/DDBJ whole genome shotgun (WGS) entry which is preliminary data.</text>
</comment>
<reference evidence="2 3" key="1">
    <citation type="journal article" date="2016" name="Nat. Commun.">
        <title>Thousands of microbial genomes shed light on interconnected biogeochemical processes in an aquifer system.</title>
        <authorList>
            <person name="Anantharaman K."/>
            <person name="Brown C.T."/>
            <person name="Hug L.A."/>
            <person name="Sharon I."/>
            <person name="Castelle C.J."/>
            <person name="Probst A.J."/>
            <person name="Thomas B.C."/>
            <person name="Singh A."/>
            <person name="Wilkins M.J."/>
            <person name="Karaoz U."/>
            <person name="Brodie E.L."/>
            <person name="Williams K.H."/>
            <person name="Hubbard S.S."/>
            <person name="Banfield J.F."/>
        </authorList>
    </citation>
    <scope>NUCLEOTIDE SEQUENCE [LARGE SCALE GENOMIC DNA]</scope>
</reference>
<accession>A0A1F8CUA6</accession>
<protein>
    <recommendedName>
        <fullName evidence="4">Lipoprotein</fullName>
    </recommendedName>
</protein>
<feature type="signal peptide" evidence="1">
    <location>
        <begin position="1"/>
        <end position="22"/>
    </location>
</feature>
<feature type="chain" id="PRO_5009535111" description="Lipoprotein" evidence="1">
    <location>
        <begin position="23"/>
        <end position="94"/>
    </location>
</feature>
<organism evidence="2 3">
    <name type="scientific">Candidatus Woesebacteria bacterium RIFOXYB1_FULL_38_16</name>
    <dbReference type="NCBI Taxonomy" id="1802538"/>
    <lineage>
        <taxon>Bacteria</taxon>
        <taxon>Candidatus Woeseibacteriota</taxon>
    </lineage>
</organism>
<sequence>MKKIFLWSLLITLIFTACTEGATNSWTATYCNIKSCPSHASTVKESGYLHEGDDLLCPDTIEVETGTIQVQGITLPVIEKYYLKEDSCKMEAIK</sequence>
<name>A0A1F8CUA6_9BACT</name>
<gene>
    <name evidence="2" type="ORF">A2382_03180</name>
</gene>
<dbReference type="AlphaFoldDB" id="A0A1F8CUA6"/>
<evidence type="ECO:0000256" key="1">
    <source>
        <dbReference type="SAM" id="SignalP"/>
    </source>
</evidence>
<dbReference type="Proteomes" id="UP000178999">
    <property type="component" value="Unassembled WGS sequence"/>
</dbReference>
<evidence type="ECO:0000313" key="2">
    <source>
        <dbReference type="EMBL" id="OGM79904.1"/>
    </source>
</evidence>
<evidence type="ECO:0000313" key="3">
    <source>
        <dbReference type="Proteomes" id="UP000178999"/>
    </source>
</evidence>
<dbReference type="EMBL" id="MGHY01000006">
    <property type="protein sequence ID" value="OGM79904.1"/>
    <property type="molecule type" value="Genomic_DNA"/>
</dbReference>
<dbReference type="PROSITE" id="PS51257">
    <property type="entry name" value="PROKAR_LIPOPROTEIN"/>
    <property type="match status" value="1"/>
</dbReference>
<keyword evidence="1" id="KW-0732">Signal</keyword>